<keyword evidence="3" id="KW-1185">Reference proteome</keyword>
<organism evidence="2 3">
    <name type="scientific">Ancylobacter defluvii</name>
    <dbReference type="NCBI Taxonomy" id="1282440"/>
    <lineage>
        <taxon>Bacteria</taxon>
        <taxon>Pseudomonadati</taxon>
        <taxon>Pseudomonadota</taxon>
        <taxon>Alphaproteobacteria</taxon>
        <taxon>Hyphomicrobiales</taxon>
        <taxon>Xanthobacteraceae</taxon>
        <taxon>Ancylobacter</taxon>
    </lineage>
</organism>
<proteinExistence type="predicted"/>
<comment type="caution">
    <text evidence="2">The sequence shown here is derived from an EMBL/GenBank/DDBJ whole genome shotgun (WGS) entry which is preliminary data.</text>
</comment>
<keyword evidence="1" id="KW-1133">Transmembrane helix</keyword>
<accession>A0A9W6K1U8</accession>
<gene>
    <name evidence="2" type="ORF">GCM10017653_47460</name>
</gene>
<keyword evidence="1" id="KW-0812">Transmembrane</keyword>
<dbReference type="EMBL" id="BSFM01000021">
    <property type="protein sequence ID" value="GLK86676.1"/>
    <property type="molecule type" value="Genomic_DNA"/>
</dbReference>
<evidence type="ECO:0000313" key="2">
    <source>
        <dbReference type="EMBL" id="GLK86676.1"/>
    </source>
</evidence>
<dbReference type="AlphaFoldDB" id="A0A9W6K1U8"/>
<sequence>MEDERLHSDRASVMDAVRLGLAAVGTALIGYGAWLHYPPLGFVAAGILIYAVALIGALRSRA</sequence>
<reference evidence="2" key="1">
    <citation type="journal article" date="2014" name="Int. J. Syst. Evol. Microbiol.">
        <title>Complete genome sequence of Corynebacterium casei LMG S-19264T (=DSM 44701T), isolated from a smear-ripened cheese.</title>
        <authorList>
            <consortium name="US DOE Joint Genome Institute (JGI-PGF)"/>
            <person name="Walter F."/>
            <person name="Albersmeier A."/>
            <person name="Kalinowski J."/>
            <person name="Ruckert C."/>
        </authorList>
    </citation>
    <scope>NUCLEOTIDE SEQUENCE</scope>
    <source>
        <strain evidence="2">VKM B-2789</strain>
    </source>
</reference>
<dbReference type="Proteomes" id="UP001143330">
    <property type="component" value="Unassembled WGS sequence"/>
</dbReference>
<feature type="transmembrane region" description="Helical" evidence="1">
    <location>
        <begin position="12"/>
        <end position="34"/>
    </location>
</feature>
<evidence type="ECO:0000313" key="3">
    <source>
        <dbReference type="Proteomes" id="UP001143330"/>
    </source>
</evidence>
<dbReference type="RefSeq" id="WP_213363710.1">
    <property type="nucleotide sequence ID" value="NZ_BSFM01000021.1"/>
</dbReference>
<evidence type="ECO:0000256" key="1">
    <source>
        <dbReference type="SAM" id="Phobius"/>
    </source>
</evidence>
<reference evidence="2" key="2">
    <citation type="submission" date="2023-01" db="EMBL/GenBank/DDBJ databases">
        <authorList>
            <person name="Sun Q."/>
            <person name="Evtushenko L."/>
        </authorList>
    </citation>
    <scope>NUCLEOTIDE SEQUENCE</scope>
    <source>
        <strain evidence="2">VKM B-2789</strain>
    </source>
</reference>
<feature type="transmembrane region" description="Helical" evidence="1">
    <location>
        <begin position="40"/>
        <end position="58"/>
    </location>
</feature>
<name>A0A9W6K1U8_9HYPH</name>
<protein>
    <submittedName>
        <fullName evidence="2">Uncharacterized protein</fullName>
    </submittedName>
</protein>
<keyword evidence="1" id="KW-0472">Membrane</keyword>